<proteinExistence type="predicted"/>
<name>A0ABP9GEL8_9ACTN</name>
<protein>
    <submittedName>
        <fullName evidence="2">Uncharacterized protein</fullName>
    </submittedName>
</protein>
<reference evidence="3" key="1">
    <citation type="journal article" date="2019" name="Int. J. Syst. Evol. Microbiol.">
        <title>The Global Catalogue of Microorganisms (GCM) 10K type strain sequencing project: providing services to taxonomists for standard genome sequencing and annotation.</title>
        <authorList>
            <consortium name="The Broad Institute Genomics Platform"/>
            <consortium name="The Broad Institute Genome Sequencing Center for Infectious Disease"/>
            <person name="Wu L."/>
            <person name="Ma J."/>
        </authorList>
    </citation>
    <scope>NUCLEOTIDE SEQUENCE [LARGE SCALE GENOMIC DNA]</scope>
    <source>
        <strain evidence="3">JCM 18123</strain>
    </source>
</reference>
<comment type="caution">
    <text evidence="2">The sequence shown here is derived from an EMBL/GenBank/DDBJ whole genome shotgun (WGS) entry which is preliminary data.</text>
</comment>
<keyword evidence="3" id="KW-1185">Reference proteome</keyword>
<evidence type="ECO:0000313" key="2">
    <source>
        <dbReference type="EMBL" id="GAA4938339.1"/>
    </source>
</evidence>
<organism evidence="2 3">
    <name type="scientific">Streptomonospora halophila</name>
    <dbReference type="NCBI Taxonomy" id="427369"/>
    <lineage>
        <taxon>Bacteria</taxon>
        <taxon>Bacillati</taxon>
        <taxon>Actinomycetota</taxon>
        <taxon>Actinomycetes</taxon>
        <taxon>Streptosporangiales</taxon>
        <taxon>Nocardiopsidaceae</taxon>
        <taxon>Streptomonospora</taxon>
    </lineage>
</organism>
<evidence type="ECO:0000256" key="1">
    <source>
        <dbReference type="SAM" id="MobiDB-lite"/>
    </source>
</evidence>
<feature type="compositionally biased region" description="Basic and acidic residues" evidence="1">
    <location>
        <begin position="10"/>
        <end position="22"/>
    </location>
</feature>
<sequence>MSFTPRPTAVHREAARYQEASRRAVRSAPTTRRRGRTPEGDAHADTARRPIARRPKPRKDACTGPAGKRGRAVSGRIGARRNPPGREADDAANATITAPA</sequence>
<accession>A0ABP9GEL8</accession>
<dbReference type="EMBL" id="BAABIK010000008">
    <property type="protein sequence ID" value="GAA4938339.1"/>
    <property type="molecule type" value="Genomic_DNA"/>
</dbReference>
<feature type="region of interest" description="Disordered" evidence="1">
    <location>
        <begin position="1"/>
        <end position="100"/>
    </location>
</feature>
<feature type="compositionally biased region" description="Basic and acidic residues" evidence="1">
    <location>
        <begin position="36"/>
        <end position="48"/>
    </location>
</feature>
<evidence type="ECO:0000313" key="3">
    <source>
        <dbReference type="Proteomes" id="UP001499993"/>
    </source>
</evidence>
<gene>
    <name evidence="2" type="ORF">GCM10023224_19480</name>
</gene>
<dbReference type="Proteomes" id="UP001499993">
    <property type="component" value="Unassembled WGS sequence"/>
</dbReference>